<dbReference type="GO" id="GO:0003676">
    <property type="term" value="F:nucleic acid binding"/>
    <property type="evidence" value="ECO:0007669"/>
    <property type="project" value="InterPro"/>
</dbReference>
<feature type="compositionally biased region" description="Basic and acidic residues" evidence="2">
    <location>
        <begin position="208"/>
        <end position="218"/>
    </location>
</feature>
<dbReference type="GO" id="GO:0008270">
    <property type="term" value="F:zinc ion binding"/>
    <property type="evidence" value="ECO:0007669"/>
    <property type="project" value="UniProtKB-KW"/>
</dbReference>
<feature type="compositionally biased region" description="Low complexity" evidence="2">
    <location>
        <begin position="233"/>
        <end position="242"/>
    </location>
</feature>
<reference evidence="4" key="1">
    <citation type="submission" date="2015-07" db="EMBL/GenBank/DDBJ databases">
        <title>MeaNS - Measles Nucleotide Surveillance Program.</title>
        <authorList>
            <person name="Tran T."/>
            <person name="Druce J."/>
        </authorList>
    </citation>
    <scope>NUCLEOTIDE SEQUENCE</scope>
    <source>
        <strain evidence="4">UCB-OBI-ISO-001</strain>
        <tissue evidence="4">Gonad</tissue>
    </source>
</reference>
<accession>A0A0L8IGW2</accession>
<sequence length="242" mass="27482">MEKAPVGGQSYAAATGKGTEEGKLEIIEIKIDPKKMKECEKLLARVGNTLTLTPPVELTEGVRKRTVVFKTMKVATRRIELATVEEIEEYLKAIRSEEWVLLPLYCGKRVARVRIGKLPPELDEAWLMTAIKYNMKEEAKILKATRTKSVDYWGYGIELTIQATVEDLNRIDEEIALPDDQKLRVKVEGRPPTCFACGEKGHMKARCPQREPTEKQEDTNQVVQTETEENTTEEGFTVVERK</sequence>
<proteinExistence type="predicted"/>
<keyword evidence="1" id="KW-0479">Metal-binding</keyword>
<keyword evidence="1" id="KW-0862">Zinc</keyword>
<protein>
    <recommendedName>
        <fullName evidence="3">CCHC-type domain-containing protein</fullName>
    </recommendedName>
</protein>
<dbReference type="SMART" id="SM00343">
    <property type="entry name" value="ZnF_C2HC"/>
    <property type="match status" value="1"/>
</dbReference>
<evidence type="ECO:0000256" key="1">
    <source>
        <dbReference type="PROSITE-ProRule" id="PRU00047"/>
    </source>
</evidence>
<evidence type="ECO:0000259" key="3">
    <source>
        <dbReference type="PROSITE" id="PS50158"/>
    </source>
</evidence>
<feature type="region of interest" description="Disordered" evidence="2">
    <location>
        <begin position="202"/>
        <end position="242"/>
    </location>
</feature>
<dbReference type="PROSITE" id="PS50158">
    <property type="entry name" value="ZF_CCHC"/>
    <property type="match status" value="1"/>
</dbReference>
<dbReference type="Gene3D" id="4.10.60.10">
    <property type="entry name" value="Zinc finger, CCHC-type"/>
    <property type="match status" value="1"/>
</dbReference>
<dbReference type="SUPFAM" id="SSF57756">
    <property type="entry name" value="Retrovirus zinc finger-like domains"/>
    <property type="match status" value="1"/>
</dbReference>
<organism evidence="4">
    <name type="scientific">Octopus bimaculoides</name>
    <name type="common">California two-spotted octopus</name>
    <dbReference type="NCBI Taxonomy" id="37653"/>
    <lineage>
        <taxon>Eukaryota</taxon>
        <taxon>Metazoa</taxon>
        <taxon>Spiralia</taxon>
        <taxon>Lophotrochozoa</taxon>
        <taxon>Mollusca</taxon>
        <taxon>Cephalopoda</taxon>
        <taxon>Coleoidea</taxon>
        <taxon>Octopodiformes</taxon>
        <taxon>Octopoda</taxon>
        <taxon>Incirrata</taxon>
        <taxon>Octopodidae</taxon>
        <taxon>Octopus</taxon>
    </lineage>
</organism>
<dbReference type="Pfam" id="PF00098">
    <property type="entry name" value="zf-CCHC"/>
    <property type="match status" value="1"/>
</dbReference>
<name>A0A0L8IGW2_OCTBM</name>
<dbReference type="InterPro" id="IPR001878">
    <property type="entry name" value="Znf_CCHC"/>
</dbReference>
<evidence type="ECO:0000256" key="2">
    <source>
        <dbReference type="SAM" id="MobiDB-lite"/>
    </source>
</evidence>
<gene>
    <name evidence="4" type="ORF">OCBIM_22005883mg</name>
</gene>
<dbReference type="EMBL" id="KQ415824">
    <property type="protein sequence ID" value="KOG00259.1"/>
    <property type="molecule type" value="Genomic_DNA"/>
</dbReference>
<evidence type="ECO:0000313" key="4">
    <source>
        <dbReference type="EMBL" id="KOG00259.1"/>
    </source>
</evidence>
<dbReference type="OrthoDB" id="6196385at2759"/>
<dbReference type="AlphaFoldDB" id="A0A0L8IGW2"/>
<feature type="domain" description="CCHC-type" evidence="3">
    <location>
        <begin position="194"/>
        <end position="209"/>
    </location>
</feature>
<keyword evidence="1" id="KW-0863">Zinc-finger</keyword>
<dbReference type="InterPro" id="IPR036875">
    <property type="entry name" value="Znf_CCHC_sf"/>
</dbReference>